<dbReference type="GO" id="GO:0005096">
    <property type="term" value="F:GTPase activator activity"/>
    <property type="evidence" value="ECO:0007669"/>
    <property type="project" value="TreeGrafter"/>
</dbReference>
<dbReference type="PROSITE" id="PS50086">
    <property type="entry name" value="TBC_RABGAP"/>
    <property type="match status" value="1"/>
</dbReference>
<dbReference type="InterPro" id="IPR035969">
    <property type="entry name" value="Rab-GAP_TBC_sf"/>
</dbReference>
<comment type="caution">
    <text evidence="3">The sequence shown here is derived from an EMBL/GenBank/DDBJ whole genome shotgun (WGS) entry which is preliminary data.</text>
</comment>
<dbReference type="SUPFAM" id="SSF47923">
    <property type="entry name" value="Ypt/Rab-GAP domain of gyp1p"/>
    <property type="match status" value="2"/>
</dbReference>
<evidence type="ECO:0000313" key="3">
    <source>
        <dbReference type="EMBL" id="KAJ1647237.1"/>
    </source>
</evidence>
<feature type="region of interest" description="Disordered" evidence="1">
    <location>
        <begin position="316"/>
        <end position="337"/>
    </location>
</feature>
<reference evidence="3" key="1">
    <citation type="submission" date="2022-07" db="EMBL/GenBank/DDBJ databases">
        <title>Phylogenomic reconstructions and comparative analyses of Kickxellomycotina fungi.</title>
        <authorList>
            <person name="Reynolds N.K."/>
            <person name="Stajich J.E."/>
            <person name="Barry K."/>
            <person name="Grigoriev I.V."/>
            <person name="Crous P."/>
            <person name="Smith M.E."/>
        </authorList>
    </citation>
    <scope>NUCLEOTIDE SEQUENCE</scope>
    <source>
        <strain evidence="3">NBRC 105413</strain>
    </source>
</reference>
<accession>A0A9W7XQ54</accession>
<evidence type="ECO:0000259" key="2">
    <source>
        <dbReference type="PROSITE" id="PS50086"/>
    </source>
</evidence>
<dbReference type="Proteomes" id="UP001145021">
    <property type="component" value="Unassembled WGS sequence"/>
</dbReference>
<dbReference type="Gene3D" id="1.10.8.270">
    <property type="entry name" value="putative rabgap domain of human tbc1 domain family member 14 like domains"/>
    <property type="match status" value="1"/>
</dbReference>
<name>A0A9W7XQ54_9FUNG</name>
<protein>
    <recommendedName>
        <fullName evidence="2">Rab-GAP TBC domain-containing protein</fullName>
    </recommendedName>
</protein>
<evidence type="ECO:0000256" key="1">
    <source>
        <dbReference type="SAM" id="MobiDB-lite"/>
    </source>
</evidence>
<feature type="compositionally biased region" description="Low complexity" evidence="1">
    <location>
        <begin position="16"/>
        <end position="33"/>
    </location>
</feature>
<feature type="compositionally biased region" description="Low complexity" evidence="1">
    <location>
        <begin position="321"/>
        <end position="337"/>
    </location>
</feature>
<dbReference type="Gene3D" id="1.10.472.80">
    <property type="entry name" value="Ypt/Rab-GAP domain of gyp1p, domain 3"/>
    <property type="match status" value="1"/>
</dbReference>
<keyword evidence="4" id="KW-1185">Reference proteome</keyword>
<dbReference type="InterPro" id="IPR011107">
    <property type="entry name" value="PPI_Ypi1"/>
</dbReference>
<sequence length="780" mass="85130">MAPSQPQNFSQYLVVPSESTSAEPASSLLASTEDASPTPQAFARMRGLGSGSNSARHGSRTITITPTPAQEVPAGILRLRADDNSEPEQQLDAEENTSGRRSLHVQWTEGTVDNEGMYRKKSKVCCIFRKQRQFGESDSDESDSSCCSDSDGDSPNEYERVPKRNSKQKRHATDEHGRQQPFKMIAICDDFDSGLGNRSDLFERVLFGSDTGTVDIEQLATLCMDGIPETADRWRATCWQLLLGYLPADRSQWDRTRIEARQTYFELVHSVAKQAEQDAAVATLMQTVAAQIRADIERTQPDISLFRQQISKDKRSNTMRTGTTINSASSSSSESTLFSDNEQAASAEHKQELCVCDSMLGQPQTHGDAMARVLLVYARFNRGAGYAQGMNEVLAPLYHVAEQQAQTAGDAEADAFHMLVRMLSGAHLDLFVAALDTPAGNGGLRGALHQWWTHRVRDADAELWERLAALGARPEHFAVRWLLVWGAREFALPDVLVLWDAAIASSAKQKPVLAVELAQARASKPVSAMAGRIACAVRVCCGVSGDAGDLEQLGFLYDFFTAVLLALRPRLMRSNFDTCLALLQGLRSADVPELCDMRALVASTVKLRQNRCKTRAVRACCAVLASADRRQQPSLRAPSTPTRLLRQITGRRTDSDSAAAVLLCVAPLSDDRLAVFEPISEDEAVMRLLGSCSAAVPSLASVAVGESMLVSVPRLRSTPLPSPLPSPSLFVPWWSDPASRLLSPVSPPCVCIDGSCCGMQGSLRVRRRIELNDADSDNDD</sequence>
<evidence type="ECO:0000313" key="4">
    <source>
        <dbReference type="Proteomes" id="UP001145021"/>
    </source>
</evidence>
<organism evidence="3 4">
    <name type="scientific">Coemansia asiatica</name>
    <dbReference type="NCBI Taxonomy" id="1052880"/>
    <lineage>
        <taxon>Eukaryota</taxon>
        <taxon>Fungi</taxon>
        <taxon>Fungi incertae sedis</taxon>
        <taxon>Zoopagomycota</taxon>
        <taxon>Kickxellomycotina</taxon>
        <taxon>Kickxellomycetes</taxon>
        <taxon>Kickxellales</taxon>
        <taxon>Kickxellaceae</taxon>
        <taxon>Coemansia</taxon>
    </lineage>
</organism>
<feature type="compositionally biased region" description="Polar residues" evidence="1">
    <location>
        <begin position="51"/>
        <end position="68"/>
    </location>
</feature>
<feature type="compositionally biased region" description="Polar residues" evidence="1">
    <location>
        <begin position="1"/>
        <end position="11"/>
    </location>
</feature>
<dbReference type="GO" id="GO:0004865">
    <property type="term" value="F:protein serine/threonine phosphatase inhibitor activity"/>
    <property type="evidence" value="ECO:0007669"/>
    <property type="project" value="InterPro"/>
</dbReference>
<dbReference type="AlphaFoldDB" id="A0A9W7XQ54"/>
<gene>
    <name evidence="3" type="ORF">LPJ64_001350</name>
</gene>
<dbReference type="GO" id="GO:0006886">
    <property type="term" value="P:intracellular protein transport"/>
    <property type="evidence" value="ECO:0007669"/>
    <property type="project" value="TreeGrafter"/>
</dbReference>
<proteinExistence type="predicted"/>
<dbReference type="SMART" id="SM00164">
    <property type="entry name" value="TBC"/>
    <property type="match status" value="1"/>
</dbReference>
<feature type="compositionally biased region" description="Acidic residues" evidence="1">
    <location>
        <begin position="84"/>
        <end position="95"/>
    </location>
</feature>
<dbReference type="Pfam" id="PF07491">
    <property type="entry name" value="PPI_Ypi1"/>
    <property type="match status" value="1"/>
</dbReference>
<feature type="region of interest" description="Disordered" evidence="1">
    <location>
        <begin position="136"/>
        <end position="177"/>
    </location>
</feature>
<dbReference type="PANTHER" id="PTHR22957:SF27">
    <property type="entry name" value="TBC1 DOMAIN FAMILY MEMBER 13"/>
    <property type="match status" value="1"/>
</dbReference>
<feature type="region of interest" description="Disordered" evidence="1">
    <location>
        <begin position="1"/>
        <end position="105"/>
    </location>
</feature>
<dbReference type="EMBL" id="JANBOH010000035">
    <property type="protein sequence ID" value="KAJ1647237.1"/>
    <property type="molecule type" value="Genomic_DNA"/>
</dbReference>
<dbReference type="Pfam" id="PF00566">
    <property type="entry name" value="RabGAP-TBC"/>
    <property type="match status" value="1"/>
</dbReference>
<feature type="domain" description="Rab-GAP TBC" evidence="2">
    <location>
        <begin position="229"/>
        <end position="506"/>
    </location>
</feature>
<dbReference type="PANTHER" id="PTHR22957">
    <property type="entry name" value="TBC1 DOMAIN FAMILY MEMBER GTPASE-ACTIVATING PROTEIN"/>
    <property type="match status" value="1"/>
</dbReference>
<dbReference type="InterPro" id="IPR000195">
    <property type="entry name" value="Rab-GAP-TBC_dom"/>
</dbReference>